<dbReference type="AlphaFoldDB" id="A0A1M5Z7N8"/>
<name>A0A1M5Z7N8_9VIBR</name>
<dbReference type="EMBL" id="FQXZ01000023">
    <property type="protein sequence ID" value="SHI20245.1"/>
    <property type="molecule type" value="Genomic_DNA"/>
</dbReference>
<dbReference type="STRING" id="1216006.VA7868_02408"/>
<organism evidence="1 2">
    <name type="scientific">Vibrio aerogenes CECT 7868</name>
    <dbReference type="NCBI Taxonomy" id="1216006"/>
    <lineage>
        <taxon>Bacteria</taxon>
        <taxon>Pseudomonadati</taxon>
        <taxon>Pseudomonadota</taxon>
        <taxon>Gammaproteobacteria</taxon>
        <taxon>Vibrionales</taxon>
        <taxon>Vibrionaceae</taxon>
        <taxon>Vibrio</taxon>
    </lineage>
</organism>
<gene>
    <name evidence="1" type="ORF">VA7868_02408</name>
</gene>
<proteinExistence type="predicted"/>
<sequence length="63" mass="7530">MSGIKVKPLDYSPKTPMKERLERQRYDNWVESEKTLALLKSREAEQKRLKQQQNQPVKSFLKP</sequence>
<dbReference type="Proteomes" id="UP000184608">
    <property type="component" value="Unassembled WGS sequence"/>
</dbReference>
<reference evidence="1 2" key="1">
    <citation type="submission" date="2016-11" db="EMBL/GenBank/DDBJ databases">
        <authorList>
            <person name="Jaros S."/>
            <person name="Januszkiewicz K."/>
            <person name="Wedrychowicz H."/>
        </authorList>
    </citation>
    <scope>NUCLEOTIDE SEQUENCE [LARGE SCALE GENOMIC DNA]</scope>
    <source>
        <strain evidence="1 2">CECT 7868</strain>
    </source>
</reference>
<evidence type="ECO:0000313" key="2">
    <source>
        <dbReference type="Proteomes" id="UP000184608"/>
    </source>
</evidence>
<accession>A0A1M5Z7N8</accession>
<dbReference type="OrthoDB" id="9855851at2"/>
<evidence type="ECO:0000313" key="1">
    <source>
        <dbReference type="EMBL" id="SHI20245.1"/>
    </source>
</evidence>
<protein>
    <submittedName>
        <fullName evidence="1">Uncharacterized protein</fullName>
    </submittedName>
</protein>
<dbReference type="RefSeq" id="WP_073604070.1">
    <property type="nucleotide sequence ID" value="NZ_FQXZ01000023.1"/>
</dbReference>
<keyword evidence="2" id="KW-1185">Reference proteome</keyword>